<evidence type="ECO:0000313" key="1">
    <source>
        <dbReference type="EMBL" id="OMC89932.1"/>
    </source>
</evidence>
<sequence>MLSQQRFDETEAEHGCGYYHLCWEKACPCAITTENKGLTKEIYDNFIEENRRLAEELEEDDCWADYED</sequence>
<dbReference type="RefSeq" id="WP_076221177.1">
    <property type="nucleotide sequence ID" value="NZ_MPVP01000763.1"/>
</dbReference>
<accession>A0ABX3GFC9</accession>
<keyword evidence="2" id="KW-1185">Reference proteome</keyword>
<dbReference type="EMBL" id="MPVP01000763">
    <property type="protein sequence ID" value="OMC89932.1"/>
    <property type="molecule type" value="Genomic_DNA"/>
</dbReference>
<evidence type="ECO:0000313" key="2">
    <source>
        <dbReference type="Proteomes" id="UP000187158"/>
    </source>
</evidence>
<name>A0ABX3GFC9_9BACL</name>
<reference evidence="1 2" key="1">
    <citation type="submission" date="2016-11" db="EMBL/GenBank/DDBJ databases">
        <title>Paenibacillus species isolates.</title>
        <authorList>
            <person name="Beno S.M."/>
        </authorList>
    </citation>
    <scope>NUCLEOTIDE SEQUENCE [LARGE SCALE GENOMIC DNA]</scope>
    <source>
        <strain evidence="1 2">FSL H7-0433</strain>
    </source>
</reference>
<protein>
    <submittedName>
        <fullName evidence="1">Uncharacterized protein</fullName>
    </submittedName>
</protein>
<comment type="caution">
    <text evidence="1">The sequence shown here is derived from an EMBL/GenBank/DDBJ whole genome shotgun (WGS) entry which is preliminary data.</text>
</comment>
<gene>
    <name evidence="1" type="ORF">BSO21_34680</name>
</gene>
<proteinExistence type="predicted"/>
<dbReference type="Proteomes" id="UP000187158">
    <property type="component" value="Unassembled WGS sequence"/>
</dbReference>
<organism evidence="1 2">
    <name type="scientific">Paenibacillus odorifer</name>
    <dbReference type="NCBI Taxonomy" id="189426"/>
    <lineage>
        <taxon>Bacteria</taxon>
        <taxon>Bacillati</taxon>
        <taxon>Bacillota</taxon>
        <taxon>Bacilli</taxon>
        <taxon>Bacillales</taxon>
        <taxon>Paenibacillaceae</taxon>
        <taxon>Paenibacillus</taxon>
    </lineage>
</organism>